<name>A0A4R6QTE7_9BURK</name>
<dbReference type="GO" id="GO:0006355">
    <property type="term" value="P:regulation of DNA-templated transcription"/>
    <property type="evidence" value="ECO:0007669"/>
    <property type="project" value="InterPro"/>
</dbReference>
<accession>A0A4R6QTE7</accession>
<protein>
    <submittedName>
        <fullName evidence="1">Pyocin activator protein PrtN</fullName>
    </submittedName>
</protein>
<dbReference type="InParanoid" id="A0A4R6QTE7"/>
<reference evidence="1 2" key="1">
    <citation type="submission" date="2019-03" db="EMBL/GenBank/DDBJ databases">
        <title>Genomic Encyclopedia of Type Strains, Phase IV (KMG-IV): sequencing the most valuable type-strain genomes for metagenomic binning, comparative biology and taxonomic classification.</title>
        <authorList>
            <person name="Goeker M."/>
        </authorList>
    </citation>
    <scope>NUCLEOTIDE SEQUENCE [LARGE SCALE GENOMIC DNA]</scope>
    <source>
        <strain evidence="1 2">DSM 16998</strain>
    </source>
</reference>
<sequence length="90" mass="10090">MNTALILIVQYNAQAIIPIDKVVKDYFPHLSTDKFVRKVAVGDINIPIIRIEPGTQKSARGVHIADLVRYIEGRHEVAIKEAKQLTGTRI</sequence>
<organism evidence="1 2">
    <name type="scientific">Roseateles toxinivorans</name>
    <dbReference type="NCBI Taxonomy" id="270368"/>
    <lineage>
        <taxon>Bacteria</taxon>
        <taxon>Pseudomonadati</taxon>
        <taxon>Pseudomonadota</taxon>
        <taxon>Betaproteobacteria</taxon>
        <taxon>Burkholderiales</taxon>
        <taxon>Sphaerotilaceae</taxon>
        <taxon>Roseateles</taxon>
    </lineage>
</organism>
<comment type="caution">
    <text evidence="1">The sequence shown here is derived from an EMBL/GenBank/DDBJ whole genome shotgun (WGS) entry which is preliminary data.</text>
</comment>
<dbReference type="OrthoDB" id="982642at2"/>
<dbReference type="Proteomes" id="UP000295361">
    <property type="component" value="Unassembled WGS sequence"/>
</dbReference>
<keyword evidence="2" id="KW-1185">Reference proteome</keyword>
<dbReference type="EMBL" id="SNXS01000001">
    <property type="protein sequence ID" value="TDP74657.1"/>
    <property type="molecule type" value="Genomic_DNA"/>
</dbReference>
<dbReference type="Pfam" id="PF11112">
    <property type="entry name" value="PyocinActivator"/>
    <property type="match status" value="1"/>
</dbReference>
<dbReference type="RefSeq" id="WP_133699269.1">
    <property type="nucleotide sequence ID" value="NZ_SNXS01000001.1"/>
</dbReference>
<gene>
    <name evidence="1" type="ORF">DES47_101721</name>
</gene>
<evidence type="ECO:0000313" key="2">
    <source>
        <dbReference type="Proteomes" id="UP000295361"/>
    </source>
</evidence>
<dbReference type="InterPro" id="IPR020518">
    <property type="entry name" value="Tscrpt_reg_PrtN"/>
</dbReference>
<dbReference type="AlphaFoldDB" id="A0A4R6QTE7"/>
<proteinExistence type="predicted"/>
<evidence type="ECO:0000313" key="1">
    <source>
        <dbReference type="EMBL" id="TDP74657.1"/>
    </source>
</evidence>